<name>A0ABR9P2A3_9ACTN</name>
<accession>A0ABR9P2A3</accession>
<evidence type="ECO:0000313" key="2">
    <source>
        <dbReference type="EMBL" id="MBE2997930.1"/>
    </source>
</evidence>
<gene>
    <name evidence="2" type="ORF">IDM40_04285</name>
</gene>
<dbReference type="Proteomes" id="UP000806528">
    <property type="component" value="Unassembled WGS sequence"/>
</dbReference>
<reference evidence="2 3" key="1">
    <citation type="submission" date="2020-09" db="EMBL/GenBank/DDBJ databases">
        <title>Diversity and distribution of actinomycetes associated with coral in the coast of Hainan.</title>
        <authorList>
            <person name="Li F."/>
        </authorList>
    </citation>
    <scope>NUCLEOTIDE SEQUENCE [LARGE SCALE GENOMIC DNA]</scope>
    <source>
        <strain evidence="2 3">HNM0947</strain>
    </source>
</reference>
<organism evidence="2 3">
    <name type="scientific">Nocardiopsis coralli</name>
    <dbReference type="NCBI Taxonomy" id="2772213"/>
    <lineage>
        <taxon>Bacteria</taxon>
        <taxon>Bacillati</taxon>
        <taxon>Actinomycetota</taxon>
        <taxon>Actinomycetes</taxon>
        <taxon>Streptosporangiales</taxon>
        <taxon>Nocardiopsidaceae</taxon>
        <taxon>Nocardiopsis</taxon>
    </lineage>
</organism>
<proteinExistence type="predicted"/>
<evidence type="ECO:0000259" key="1">
    <source>
        <dbReference type="Pfam" id="PF20552"/>
    </source>
</evidence>
<dbReference type="EMBL" id="JADBGI010000003">
    <property type="protein sequence ID" value="MBE2997930.1"/>
    <property type="molecule type" value="Genomic_DNA"/>
</dbReference>
<protein>
    <recommendedName>
        <fullName evidence="1">Recombinase-like domain-containing protein</fullName>
    </recommendedName>
</protein>
<dbReference type="InterPro" id="IPR046789">
    <property type="entry name" value="HTH_62"/>
</dbReference>
<evidence type="ECO:0000313" key="3">
    <source>
        <dbReference type="Proteomes" id="UP000806528"/>
    </source>
</evidence>
<comment type="caution">
    <text evidence="2">The sequence shown here is derived from an EMBL/GenBank/DDBJ whole genome shotgun (WGS) entry which is preliminary data.</text>
</comment>
<dbReference type="Pfam" id="PF20552">
    <property type="entry name" value="HTH_62"/>
    <property type="match status" value="1"/>
</dbReference>
<keyword evidence="3" id="KW-1185">Reference proteome</keyword>
<feature type="domain" description="Recombinase-like" evidence="1">
    <location>
        <begin position="5"/>
        <end position="72"/>
    </location>
</feature>
<sequence length="79" mass="8355">MSEPRTGALQSAGRAPTSYENALSDELERVFGRGTHDLPGVVAALNETGVRPAHGGDWTEDTFTTEMARLGALGEDGPR</sequence>